<protein>
    <recommendedName>
        <fullName evidence="5">SH2 domain-containing protein</fullName>
    </recommendedName>
</protein>
<evidence type="ECO:0000256" key="3">
    <source>
        <dbReference type="SAM" id="Coils"/>
    </source>
</evidence>
<dbReference type="SUPFAM" id="SSF55550">
    <property type="entry name" value="SH2 domain"/>
    <property type="match status" value="1"/>
</dbReference>
<evidence type="ECO:0000259" key="5">
    <source>
        <dbReference type="PROSITE" id="PS50001"/>
    </source>
</evidence>
<accession>A0A8T2NPM1</accession>
<evidence type="ECO:0000256" key="2">
    <source>
        <dbReference type="PROSITE-ProRule" id="PRU00191"/>
    </source>
</evidence>
<keyword evidence="3" id="KW-0175">Coiled coil</keyword>
<gene>
    <name evidence="6" type="ORF">JZ751_025883</name>
</gene>
<dbReference type="Gene3D" id="3.30.505.10">
    <property type="entry name" value="SH2 domain"/>
    <property type="match status" value="1"/>
</dbReference>
<evidence type="ECO:0000313" key="7">
    <source>
        <dbReference type="Proteomes" id="UP000824540"/>
    </source>
</evidence>
<comment type="caution">
    <text evidence="6">The sequence shown here is derived from an EMBL/GenBank/DDBJ whole genome shotgun (WGS) entry which is preliminary data.</text>
</comment>
<dbReference type="PANTHER" id="PTHR14388:SF7">
    <property type="entry name" value="SH2 DOMAIN-CONTAINING PROTEIN 4B"/>
    <property type="match status" value="1"/>
</dbReference>
<evidence type="ECO:0000313" key="6">
    <source>
        <dbReference type="EMBL" id="KAG9338327.1"/>
    </source>
</evidence>
<proteinExistence type="predicted"/>
<dbReference type="InterPro" id="IPR036860">
    <property type="entry name" value="SH2_dom_sf"/>
</dbReference>
<organism evidence="6 7">
    <name type="scientific">Albula glossodonta</name>
    <name type="common">roundjaw bonefish</name>
    <dbReference type="NCBI Taxonomy" id="121402"/>
    <lineage>
        <taxon>Eukaryota</taxon>
        <taxon>Metazoa</taxon>
        <taxon>Chordata</taxon>
        <taxon>Craniata</taxon>
        <taxon>Vertebrata</taxon>
        <taxon>Euteleostomi</taxon>
        <taxon>Actinopterygii</taxon>
        <taxon>Neopterygii</taxon>
        <taxon>Teleostei</taxon>
        <taxon>Albuliformes</taxon>
        <taxon>Albulidae</taxon>
        <taxon>Albula</taxon>
    </lineage>
</organism>
<dbReference type="PANTHER" id="PTHR14388">
    <property type="entry name" value="T CELL-SPECIFIC ADAPTER PROTEIN TSAD"/>
    <property type="match status" value="1"/>
</dbReference>
<name>A0A8T2NPM1_9TELE</name>
<dbReference type="EMBL" id="JAFBMS010000068">
    <property type="protein sequence ID" value="KAG9338327.1"/>
    <property type="molecule type" value="Genomic_DNA"/>
</dbReference>
<feature type="domain" description="SH2" evidence="5">
    <location>
        <begin position="329"/>
        <end position="401"/>
    </location>
</feature>
<keyword evidence="1 2" id="KW-0727">SH2 domain</keyword>
<dbReference type="PROSITE" id="PS50001">
    <property type="entry name" value="SH2"/>
    <property type="match status" value="1"/>
</dbReference>
<reference evidence="6" key="1">
    <citation type="thesis" date="2021" institute="BYU ScholarsArchive" country="Provo, UT, USA">
        <title>Applications of and Algorithms for Genome Assembly and Genomic Analyses with an Emphasis on Marine Teleosts.</title>
        <authorList>
            <person name="Pickett B.D."/>
        </authorList>
    </citation>
    <scope>NUCLEOTIDE SEQUENCE</scope>
    <source>
        <strain evidence="6">HI-2016</strain>
    </source>
</reference>
<dbReference type="Pfam" id="PF00017">
    <property type="entry name" value="SH2"/>
    <property type="match status" value="1"/>
</dbReference>
<dbReference type="AlphaFoldDB" id="A0A8T2NPM1"/>
<dbReference type="OrthoDB" id="10003345at2759"/>
<feature type="region of interest" description="Disordered" evidence="4">
    <location>
        <begin position="273"/>
        <end position="292"/>
    </location>
</feature>
<dbReference type="InterPro" id="IPR000980">
    <property type="entry name" value="SH2"/>
</dbReference>
<dbReference type="SMART" id="SM00252">
    <property type="entry name" value="SH2"/>
    <property type="match status" value="1"/>
</dbReference>
<feature type="coiled-coil region" evidence="3">
    <location>
        <begin position="167"/>
        <end position="217"/>
    </location>
</feature>
<evidence type="ECO:0000256" key="1">
    <source>
        <dbReference type="ARBA" id="ARBA00022999"/>
    </source>
</evidence>
<dbReference type="Proteomes" id="UP000824540">
    <property type="component" value="Unassembled WGS sequence"/>
</dbReference>
<dbReference type="GO" id="GO:0005737">
    <property type="term" value="C:cytoplasm"/>
    <property type="evidence" value="ECO:0007669"/>
    <property type="project" value="TreeGrafter"/>
</dbReference>
<evidence type="ECO:0000256" key="4">
    <source>
        <dbReference type="SAM" id="MobiDB-lite"/>
    </source>
</evidence>
<keyword evidence="7" id="KW-1185">Reference proteome</keyword>
<sequence length="418" mass="49114">MQQILQDMVIEPDLLSELNEEQKHILFYKIRQEQVRRWEQRELQNPCPSSCVQKSEYCPHLVGVTHAFGGRCMIPGCRLTCFCAGGRRGIQWLLGSDGEVWVWVMGEGPGDRPFEEIVEELMSERAKRQAQKEAQELWRVKEAEIEQKFRDAMAKEKARFVAGKWKEETEDRKEERIREELKKCEEEERQRGEEEVRRTEERRAKELYISLRQEERRSEREDKEWQEQLRRSKAADEEMKFKARRARDEYKRQSLRAIEKGLVAGLSGLFQKSHPNGSSHSRRHSSAIDSTWVRPPRPYSRDSILRWFKEEQRPRRAGFERNSNNIAPWFHGIISRQESEALLMNAGEGCFLVRVSERIWGYTLSYRTATGFKHFLIDASGDYYSFLGEEVITTSGGELLQESCKQRSSSSDYGGLFQ</sequence>